<keyword evidence="1" id="KW-0863">Zinc-finger</keyword>
<sequence length="256" mass="29258">MAYIFENYLVQFAGEEGIVTCHQCLGDCVVWEESIDEQPWERARSISPLKVKEDDEVDNMDIKLDVRQKTKRVYQPTAPESLNEKTGLFSNRMKLIHGDPMLRAQRAAAIQKTKGTAAARKHASESMKNYFSNPENRQKRSIAMKGVKFYCHNCGSEGHRRNYCPQAMVRVALRQFRCRLCGEKGHNRRTCRRFKTSDQKIPTPKIRRCKICGQSGHNRRTCPHLAEVESTVTVSKDASSPEGLLHTVSLEKKSKT</sequence>
<keyword evidence="4" id="KW-1185">Reference proteome</keyword>
<dbReference type="EMBL" id="KQ996454">
    <property type="protein sequence ID" value="KZV44974.1"/>
    <property type="molecule type" value="Genomic_DNA"/>
</dbReference>
<dbReference type="InterPro" id="IPR001878">
    <property type="entry name" value="Znf_CCHC"/>
</dbReference>
<dbReference type="SUPFAM" id="SSF57756">
    <property type="entry name" value="Retrovirus zinc finger-like domains"/>
    <property type="match status" value="1"/>
</dbReference>
<protein>
    <recommendedName>
        <fullName evidence="2">CCHC-type domain-containing protein</fullName>
    </recommendedName>
</protein>
<proteinExistence type="predicted"/>
<dbReference type="Proteomes" id="UP000250235">
    <property type="component" value="Unassembled WGS sequence"/>
</dbReference>
<keyword evidence="1" id="KW-0479">Metal-binding</keyword>
<dbReference type="SMART" id="SM00343">
    <property type="entry name" value="ZnF_C2HC"/>
    <property type="match status" value="3"/>
</dbReference>
<evidence type="ECO:0000313" key="4">
    <source>
        <dbReference type="Proteomes" id="UP000250235"/>
    </source>
</evidence>
<evidence type="ECO:0000256" key="1">
    <source>
        <dbReference type="PROSITE-ProRule" id="PRU00047"/>
    </source>
</evidence>
<organism evidence="3 4">
    <name type="scientific">Dorcoceras hygrometricum</name>
    <dbReference type="NCBI Taxonomy" id="472368"/>
    <lineage>
        <taxon>Eukaryota</taxon>
        <taxon>Viridiplantae</taxon>
        <taxon>Streptophyta</taxon>
        <taxon>Embryophyta</taxon>
        <taxon>Tracheophyta</taxon>
        <taxon>Spermatophyta</taxon>
        <taxon>Magnoliopsida</taxon>
        <taxon>eudicotyledons</taxon>
        <taxon>Gunneridae</taxon>
        <taxon>Pentapetalae</taxon>
        <taxon>asterids</taxon>
        <taxon>lamiids</taxon>
        <taxon>Lamiales</taxon>
        <taxon>Gesneriaceae</taxon>
        <taxon>Didymocarpoideae</taxon>
        <taxon>Trichosporeae</taxon>
        <taxon>Loxocarpinae</taxon>
        <taxon>Dorcoceras</taxon>
    </lineage>
</organism>
<accession>A0A2Z7CK88</accession>
<dbReference type="AlphaFoldDB" id="A0A2Z7CK88"/>
<feature type="domain" description="CCHC-type" evidence="2">
    <location>
        <begin position="207"/>
        <end position="223"/>
    </location>
</feature>
<dbReference type="InterPro" id="IPR051714">
    <property type="entry name" value="Znf_CCHC_NABP"/>
</dbReference>
<dbReference type="OrthoDB" id="8026949at2759"/>
<dbReference type="GO" id="GO:0008270">
    <property type="term" value="F:zinc ion binding"/>
    <property type="evidence" value="ECO:0007669"/>
    <property type="project" value="UniProtKB-KW"/>
</dbReference>
<feature type="domain" description="CCHC-type" evidence="2">
    <location>
        <begin position="151"/>
        <end position="166"/>
    </location>
</feature>
<evidence type="ECO:0000313" key="3">
    <source>
        <dbReference type="EMBL" id="KZV44974.1"/>
    </source>
</evidence>
<dbReference type="PROSITE" id="PS50158">
    <property type="entry name" value="ZF_CCHC"/>
    <property type="match status" value="3"/>
</dbReference>
<dbReference type="InterPro" id="IPR036875">
    <property type="entry name" value="Znf_CCHC_sf"/>
</dbReference>
<feature type="domain" description="CCHC-type" evidence="2">
    <location>
        <begin position="177"/>
        <end position="193"/>
    </location>
</feature>
<dbReference type="PANTHER" id="PTHR23002">
    <property type="entry name" value="ZINC FINGER CCHC DOMAIN CONTAINING PROTEIN"/>
    <property type="match status" value="1"/>
</dbReference>
<keyword evidence="1" id="KW-0862">Zinc</keyword>
<name>A0A2Z7CK88_9LAMI</name>
<dbReference type="Gene3D" id="4.10.60.10">
    <property type="entry name" value="Zinc finger, CCHC-type"/>
    <property type="match status" value="1"/>
</dbReference>
<reference evidence="3 4" key="1">
    <citation type="journal article" date="2015" name="Proc. Natl. Acad. Sci. U.S.A.">
        <title>The resurrection genome of Boea hygrometrica: A blueprint for survival of dehydration.</title>
        <authorList>
            <person name="Xiao L."/>
            <person name="Yang G."/>
            <person name="Zhang L."/>
            <person name="Yang X."/>
            <person name="Zhao S."/>
            <person name="Ji Z."/>
            <person name="Zhou Q."/>
            <person name="Hu M."/>
            <person name="Wang Y."/>
            <person name="Chen M."/>
            <person name="Xu Y."/>
            <person name="Jin H."/>
            <person name="Xiao X."/>
            <person name="Hu G."/>
            <person name="Bao F."/>
            <person name="Hu Y."/>
            <person name="Wan P."/>
            <person name="Li L."/>
            <person name="Deng X."/>
            <person name="Kuang T."/>
            <person name="Xiang C."/>
            <person name="Zhu J.K."/>
            <person name="Oliver M.J."/>
            <person name="He Y."/>
        </authorList>
    </citation>
    <scope>NUCLEOTIDE SEQUENCE [LARGE SCALE GENOMIC DNA]</scope>
    <source>
        <strain evidence="4">cv. XS01</strain>
    </source>
</reference>
<gene>
    <name evidence="3" type="ORF">F511_32721</name>
</gene>
<dbReference type="GO" id="GO:0003676">
    <property type="term" value="F:nucleic acid binding"/>
    <property type="evidence" value="ECO:0007669"/>
    <property type="project" value="InterPro"/>
</dbReference>
<evidence type="ECO:0000259" key="2">
    <source>
        <dbReference type="PROSITE" id="PS50158"/>
    </source>
</evidence>